<sequence length="93" mass="10431">KRVKDFGAFVEILPGIEGLVHVSQISNKRIENPSEVLKSGDKVQVKVLDIKPAEERISLSMKALEEKPQREDRRNNDGSASRADIAAYKQQDD</sequence>
<comment type="caution">
    <text evidence="6">The sequence shown here is derived from an EMBL/GenBank/DDBJ whole genome shotgun (WGS) entry which is preliminary data.</text>
</comment>
<evidence type="ECO:0000313" key="6">
    <source>
        <dbReference type="EMBL" id="ETJ37171.1"/>
    </source>
</evidence>
<dbReference type="EMBL" id="AZMM01008595">
    <property type="protein sequence ID" value="ETJ37171.1"/>
    <property type="molecule type" value="Genomic_DNA"/>
</dbReference>
<dbReference type="GO" id="GO:0003729">
    <property type="term" value="F:mRNA binding"/>
    <property type="evidence" value="ECO:0007669"/>
    <property type="project" value="TreeGrafter"/>
</dbReference>
<dbReference type="Pfam" id="PF00575">
    <property type="entry name" value="S1"/>
    <property type="match status" value="1"/>
</dbReference>
<dbReference type="GO" id="GO:1990904">
    <property type="term" value="C:ribonucleoprotein complex"/>
    <property type="evidence" value="ECO:0007669"/>
    <property type="project" value="UniProtKB-KW"/>
</dbReference>
<dbReference type="GO" id="GO:0005840">
    <property type="term" value="C:ribosome"/>
    <property type="evidence" value="ECO:0007669"/>
    <property type="project" value="UniProtKB-KW"/>
</dbReference>
<dbReference type="SMART" id="SM00316">
    <property type="entry name" value="S1"/>
    <property type="match status" value="1"/>
</dbReference>
<dbReference type="PROSITE" id="PS50126">
    <property type="entry name" value="S1"/>
    <property type="match status" value="1"/>
</dbReference>
<feature type="non-terminal residue" evidence="6">
    <location>
        <position position="1"/>
    </location>
</feature>
<organism evidence="6">
    <name type="scientific">human gut metagenome</name>
    <dbReference type="NCBI Taxonomy" id="408170"/>
    <lineage>
        <taxon>unclassified sequences</taxon>
        <taxon>metagenomes</taxon>
        <taxon>organismal metagenomes</taxon>
    </lineage>
</organism>
<dbReference type="PANTHER" id="PTHR10724:SF7">
    <property type="entry name" value="SMALL RIBOSOMAL SUBUNIT PROTEIN BS1C"/>
    <property type="match status" value="1"/>
</dbReference>
<evidence type="ECO:0000256" key="2">
    <source>
        <dbReference type="ARBA" id="ARBA00022980"/>
    </source>
</evidence>
<keyword evidence="2 6" id="KW-0689">Ribosomal protein</keyword>
<evidence type="ECO:0000256" key="4">
    <source>
        <dbReference type="SAM" id="MobiDB-lite"/>
    </source>
</evidence>
<dbReference type="AlphaFoldDB" id="W1Y423"/>
<proteinExistence type="inferred from homology"/>
<feature type="compositionally biased region" description="Basic and acidic residues" evidence="4">
    <location>
        <begin position="59"/>
        <end position="76"/>
    </location>
</feature>
<dbReference type="GO" id="GO:0006412">
    <property type="term" value="P:translation"/>
    <property type="evidence" value="ECO:0007669"/>
    <property type="project" value="TreeGrafter"/>
</dbReference>
<evidence type="ECO:0000256" key="3">
    <source>
        <dbReference type="ARBA" id="ARBA00023274"/>
    </source>
</evidence>
<accession>W1Y423</accession>
<dbReference type="FunFam" id="2.40.50.140:FF:000103">
    <property type="entry name" value="protein RRP5 homolog"/>
    <property type="match status" value="1"/>
</dbReference>
<evidence type="ECO:0000259" key="5">
    <source>
        <dbReference type="PROSITE" id="PS50126"/>
    </source>
</evidence>
<dbReference type="InterPro" id="IPR050437">
    <property type="entry name" value="Ribos_protein_bS1-like"/>
</dbReference>
<comment type="similarity">
    <text evidence="1">Belongs to the bacterial ribosomal protein bS1 family.</text>
</comment>
<name>W1Y423_9ZZZZ</name>
<protein>
    <submittedName>
        <fullName evidence="6">40S ribosomal protein S1</fullName>
    </submittedName>
</protein>
<keyword evidence="3" id="KW-0687">Ribonucleoprotein</keyword>
<dbReference type="PANTHER" id="PTHR10724">
    <property type="entry name" value="30S RIBOSOMAL PROTEIN S1"/>
    <property type="match status" value="1"/>
</dbReference>
<dbReference type="InterPro" id="IPR003029">
    <property type="entry name" value="S1_domain"/>
</dbReference>
<feature type="non-terminal residue" evidence="6">
    <location>
        <position position="93"/>
    </location>
</feature>
<dbReference type="GO" id="GO:0003735">
    <property type="term" value="F:structural constituent of ribosome"/>
    <property type="evidence" value="ECO:0007669"/>
    <property type="project" value="TreeGrafter"/>
</dbReference>
<reference evidence="6" key="1">
    <citation type="submission" date="2013-12" db="EMBL/GenBank/DDBJ databases">
        <title>A Varibaculum cambriense genome reconstructed from a premature infant gut community with otherwise low bacterial novelty that shifts toward anaerobic metabolism during the third week of life.</title>
        <authorList>
            <person name="Brown C.T."/>
            <person name="Sharon I."/>
            <person name="Thomas B.C."/>
            <person name="Castelle C.J."/>
            <person name="Morowitz M.J."/>
            <person name="Banfield J.F."/>
        </authorList>
    </citation>
    <scope>NUCLEOTIDE SEQUENCE</scope>
</reference>
<dbReference type="InterPro" id="IPR035104">
    <property type="entry name" value="Ribosomal_protein_S1-like"/>
</dbReference>
<dbReference type="SUPFAM" id="SSF50249">
    <property type="entry name" value="Nucleic acid-binding proteins"/>
    <property type="match status" value="1"/>
</dbReference>
<dbReference type="PRINTS" id="PR00681">
    <property type="entry name" value="RIBOSOMALS1"/>
</dbReference>
<dbReference type="Gene3D" id="2.40.50.140">
    <property type="entry name" value="Nucleic acid-binding proteins"/>
    <property type="match status" value="1"/>
</dbReference>
<gene>
    <name evidence="6" type="ORF">Q604_UNBC08595G0001</name>
</gene>
<feature type="region of interest" description="Disordered" evidence="4">
    <location>
        <begin position="59"/>
        <end position="93"/>
    </location>
</feature>
<evidence type="ECO:0000256" key="1">
    <source>
        <dbReference type="ARBA" id="ARBA00006767"/>
    </source>
</evidence>
<dbReference type="InterPro" id="IPR012340">
    <property type="entry name" value="NA-bd_OB-fold"/>
</dbReference>
<feature type="domain" description="S1 motif" evidence="5">
    <location>
        <begin position="1"/>
        <end position="62"/>
    </location>
</feature>